<dbReference type="GeneTree" id="ENSGT00940000153073"/>
<dbReference type="InterPro" id="IPR007110">
    <property type="entry name" value="Ig-like_dom"/>
</dbReference>
<dbReference type="InterPro" id="IPR003599">
    <property type="entry name" value="Ig_sub"/>
</dbReference>
<keyword evidence="9" id="KW-1185">Reference proteome</keyword>
<dbReference type="PANTHER" id="PTHR19367:SF18">
    <property type="entry name" value="T CELL RECEPTOR ALPHA VARIABLE 16"/>
    <property type="match status" value="1"/>
</dbReference>
<evidence type="ECO:0000256" key="3">
    <source>
        <dbReference type="ARBA" id="ARBA00023170"/>
    </source>
</evidence>
<dbReference type="InterPro" id="IPR051287">
    <property type="entry name" value="TCR_variable_region"/>
</dbReference>
<keyword evidence="5" id="KW-0391">Immunity</keyword>
<feature type="signal peptide" evidence="6">
    <location>
        <begin position="1"/>
        <end position="19"/>
    </location>
</feature>
<sequence length="155" mass="17361">MFFPWVSVLTLLPILGADGESVTQPDDRVTVSQGEPVLLKCTYDNTAIPTPYLFWYRQYPNQPPQHILTKTKLDAPDQTLVQGKFSASLHMANKTVPFQIAAVSHQESAVYYCALRPTVGENCISAPTKSQRRIAYGNMKETYKHRAGGDLERCI</sequence>
<dbReference type="InParanoid" id="A0A674IUT0"/>
<reference evidence="8" key="1">
    <citation type="submission" date="2025-08" db="UniProtKB">
        <authorList>
            <consortium name="Ensembl"/>
        </authorList>
    </citation>
    <scope>IDENTIFICATION</scope>
</reference>
<keyword evidence="3" id="KW-0675">Receptor</keyword>
<dbReference type="PROSITE" id="PS50835">
    <property type="entry name" value="IG_LIKE"/>
    <property type="match status" value="1"/>
</dbReference>
<dbReference type="InterPro" id="IPR013783">
    <property type="entry name" value="Ig-like_fold"/>
</dbReference>
<name>A0A674IUT0_9SAUR</name>
<keyword evidence="1 6" id="KW-0732">Signal</keyword>
<evidence type="ECO:0000256" key="4">
    <source>
        <dbReference type="ARBA" id="ARBA00023319"/>
    </source>
</evidence>
<proteinExistence type="predicted"/>
<evidence type="ECO:0000259" key="7">
    <source>
        <dbReference type="PROSITE" id="PS50835"/>
    </source>
</evidence>
<evidence type="ECO:0000256" key="2">
    <source>
        <dbReference type="ARBA" id="ARBA00023130"/>
    </source>
</evidence>
<dbReference type="Ensembl" id="ENSTMTT00000013704.1">
    <property type="protein sequence ID" value="ENSTMTP00000013251.1"/>
    <property type="gene ID" value="ENSTMTG00000009585.1"/>
</dbReference>
<feature type="domain" description="Ig-like" evidence="7">
    <location>
        <begin position="4"/>
        <end position="135"/>
    </location>
</feature>
<evidence type="ECO:0000256" key="6">
    <source>
        <dbReference type="SAM" id="SignalP"/>
    </source>
</evidence>
<evidence type="ECO:0000313" key="9">
    <source>
        <dbReference type="Proteomes" id="UP000472274"/>
    </source>
</evidence>
<dbReference type="Proteomes" id="UP000472274">
    <property type="component" value="Unplaced"/>
</dbReference>
<evidence type="ECO:0000256" key="1">
    <source>
        <dbReference type="ARBA" id="ARBA00022729"/>
    </source>
</evidence>
<keyword evidence="5" id="KW-1279">T cell receptor</keyword>
<accession>A0A674IUT0</accession>
<dbReference type="SMART" id="SM00406">
    <property type="entry name" value="IGv"/>
    <property type="match status" value="1"/>
</dbReference>
<keyword evidence="2" id="KW-1064">Adaptive immunity</keyword>
<dbReference type="InterPro" id="IPR036179">
    <property type="entry name" value="Ig-like_dom_sf"/>
</dbReference>
<evidence type="ECO:0000256" key="5">
    <source>
        <dbReference type="ARBA" id="ARBA00043266"/>
    </source>
</evidence>
<dbReference type="AlphaFoldDB" id="A0A674IUT0"/>
<dbReference type="GO" id="GO:0042101">
    <property type="term" value="C:T cell receptor complex"/>
    <property type="evidence" value="ECO:0007669"/>
    <property type="project" value="UniProtKB-KW"/>
</dbReference>
<dbReference type="Gene3D" id="2.60.40.10">
    <property type="entry name" value="Immunoglobulins"/>
    <property type="match status" value="1"/>
</dbReference>
<dbReference type="SMART" id="SM00409">
    <property type="entry name" value="IG"/>
    <property type="match status" value="1"/>
</dbReference>
<dbReference type="InterPro" id="IPR013106">
    <property type="entry name" value="Ig_V-set"/>
</dbReference>
<feature type="chain" id="PRO_5025437862" description="Ig-like domain-containing protein" evidence="6">
    <location>
        <begin position="20"/>
        <end position="155"/>
    </location>
</feature>
<evidence type="ECO:0000313" key="8">
    <source>
        <dbReference type="Ensembl" id="ENSTMTP00000013251.1"/>
    </source>
</evidence>
<dbReference type="Pfam" id="PF07686">
    <property type="entry name" value="V-set"/>
    <property type="match status" value="1"/>
</dbReference>
<dbReference type="SUPFAM" id="SSF48726">
    <property type="entry name" value="Immunoglobulin"/>
    <property type="match status" value="1"/>
</dbReference>
<keyword evidence="4" id="KW-0393">Immunoglobulin domain</keyword>
<protein>
    <recommendedName>
        <fullName evidence="7">Ig-like domain-containing protein</fullName>
    </recommendedName>
</protein>
<reference evidence="8" key="2">
    <citation type="submission" date="2025-09" db="UniProtKB">
        <authorList>
            <consortium name="Ensembl"/>
        </authorList>
    </citation>
    <scope>IDENTIFICATION</scope>
</reference>
<dbReference type="PANTHER" id="PTHR19367">
    <property type="entry name" value="T-CELL RECEPTOR ALPHA CHAIN V REGION"/>
    <property type="match status" value="1"/>
</dbReference>
<dbReference type="GO" id="GO:0002250">
    <property type="term" value="P:adaptive immune response"/>
    <property type="evidence" value="ECO:0007669"/>
    <property type="project" value="UniProtKB-KW"/>
</dbReference>
<organism evidence="8 9">
    <name type="scientific">Terrapene triunguis</name>
    <name type="common">Three-toed box turtle</name>
    <dbReference type="NCBI Taxonomy" id="2587831"/>
    <lineage>
        <taxon>Eukaryota</taxon>
        <taxon>Metazoa</taxon>
        <taxon>Chordata</taxon>
        <taxon>Craniata</taxon>
        <taxon>Vertebrata</taxon>
        <taxon>Euteleostomi</taxon>
        <taxon>Archelosauria</taxon>
        <taxon>Testudinata</taxon>
        <taxon>Testudines</taxon>
        <taxon>Cryptodira</taxon>
        <taxon>Durocryptodira</taxon>
        <taxon>Testudinoidea</taxon>
        <taxon>Emydidae</taxon>
        <taxon>Terrapene</taxon>
    </lineage>
</organism>